<proteinExistence type="predicted"/>
<sequence length="54" mass="6457">MIEQLQQELSELQAKVRKVHSQIEELQRTCDHDFCGDSYYVKCSKCQKIEALYY</sequence>
<evidence type="ECO:0000313" key="2">
    <source>
        <dbReference type="EMBL" id="XDI35424.1"/>
    </source>
</evidence>
<keyword evidence="1" id="KW-0175">Coiled coil</keyword>
<dbReference type="AlphaFoldDB" id="A0AB39BPP8"/>
<feature type="coiled-coil region" evidence="1">
    <location>
        <begin position="2"/>
        <end position="29"/>
    </location>
</feature>
<dbReference type="EMBL" id="CP162551">
    <property type="protein sequence ID" value="XDI35424.1"/>
    <property type="molecule type" value="Genomic_DNA"/>
</dbReference>
<evidence type="ECO:0000256" key="1">
    <source>
        <dbReference type="SAM" id="Coils"/>
    </source>
</evidence>
<evidence type="ECO:0008006" key="3">
    <source>
        <dbReference type="Google" id="ProtNLM"/>
    </source>
</evidence>
<reference evidence="2" key="1">
    <citation type="submission" date="2024-07" db="EMBL/GenBank/DDBJ databases">
        <title>Identification and characteristics of an arsenic-resistant bacterial isolate, which belongs to a novel species.</title>
        <authorList>
            <person name="Juszczyk A."/>
            <person name="Kowalczyk A."/>
            <person name="Was K."/>
            <person name="Kosowicz W."/>
            <person name="Budzyn A."/>
            <person name="Latowski D."/>
        </authorList>
    </citation>
    <scope>NUCLEOTIDE SEQUENCE</scope>
    <source>
        <strain evidence="2">As8PL</strain>
    </source>
</reference>
<gene>
    <name evidence="2" type="ORF">AB3N04_11910</name>
</gene>
<accession>A0AB39BPP8</accession>
<name>A0AB39BPP8_9BACI</name>
<organism evidence="2">
    <name type="scientific">Alkalihalophilus sp. As8PL</name>
    <dbReference type="NCBI Taxonomy" id="3237103"/>
    <lineage>
        <taxon>Bacteria</taxon>
        <taxon>Bacillati</taxon>
        <taxon>Bacillota</taxon>
        <taxon>Bacilli</taxon>
        <taxon>Bacillales</taxon>
        <taxon>Bacillaceae</taxon>
        <taxon>Alkalihalophilus</taxon>
    </lineage>
</organism>
<dbReference type="RefSeq" id="WP_368502997.1">
    <property type="nucleotide sequence ID" value="NZ_CP162551.1"/>
</dbReference>
<protein>
    <recommendedName>
        <fullName evidence="3">Serine protease</fullName>
    </recommendedName>
</protein>